<dbReference type="Pfam" id="PF07127">
    <property type="entry name" value="Nodulin_late"/>
    <property type="match status" value="1"/>
</dbReference>
<comment type="caution">
    <text evidence="3">The sequence shown here is derived from an EMBL/GenBank/DDBJ whole genome shotgun (WGS) entry which is preliminary data.</text>
</comment>
<evidence type="ECO:0000259" key="2">
    <source>
        <dbReference type="Pfam" id="PF07127"/>
    </source>
</evidence>
<dbReference type="InterPro" id="IPR009810">
    <property type="entry name" value="Nodulin_late_dom"/>
</dbReference>
<feature type="signal peptide" evidence="1">
    <location>
        <begin position="1"/>
        <end position="23"/>
    </location>
</feature>
<proteinExistence type="predicted"/>
<name>A0A6A4NUP6_LUPAL</name>
<protein>
    <submittedName>
        <fullName evidence="3">Putative Late nodulin</fullName>
    </submittedName>
</protein>
<evidence type="ECO:0000313" key="4">
    <source>
        <dbReference type="Proteomes" id="UP000447434"/>
    </source>
</evidence>
<sequence>MSTFLKFVCIMVLFFSLINLVMSGSIPCIDDEDCQEWLIGAKCIGGWCREHLEPLKPEMNIEV</sequence>
<dbReference type="GO" id="GO:0046872">
    <property type="term" value="F:metal ion binding"/>
    <property type="evidence" value="ECO:0007669"/>
    <property type="project" value="InterPro"/>
</dbReference>
<feature type="chain" id="PRO_5025553260" evidence="1">
    <location>
        <begin position="24"/>
        <end position="63"/>
    </location>
</feature>
<evidence type="ECO:0000256" key="1">
    <source>
        <dbReference type="SAM" id="SignalP"/>
    </source>
</evidence>
<keyword evidence="1" id="KW-0732">Signal</keyword>
<feature type="domain" description="Late nodulin" evidence="2">
    <location>
        <begin position="1"/>
        <end position="49"/>
    </location>
</feature>
<accession>A0A6A4NUP6</accession>
<gene>
    <name evidence="3" type="ORF">Lalb_Chr21g0318541</name>
</gene>
<evidence type="ECO:0000313" key="3">
    <source>
        <dbReference type="EMBL" id="KAE9590338.1"/>
    </source>
</evidence>
<organism evidence="3 4">
    <name type="scientific">Lupinus albus</name>
    <name type="common">White lupine</name>
    <name type="synonym">Lupinus termis</name>
    <dbReference type="NCBI Taxonomy" id="3870"/>
    <lineage>
        <taxon>Eukaryota</taxon>
        <taxon>Viridiplantae</taxon>
        <taxon>Streptophyta</taxon>
        <taxon>Embryophyta</taxon>
        <taxon>Tracheophyta</taxon>
        <taxon>Spermatophyta</taxon>
        <taxon>Magnoliopsida</taxon>
        <taxon>eudicotyledons</taxon>
        <taxon>Gunneridae</taxon>
        <taxon>Pentapetalae</taxon>
        <taxon>rosids</taxon>
        <taxon>fabids</taxon>
        <taxon>Fabales</taxon>
        <taxon>Fabaceae</taxon>
        <taxon>Papilionoideae</taxon>
        <taxon>50 kb inversion clade</taxon>
        <taxon>genistoids sensu lato</taxon>
        <taxon>core genistoids</taxon>
        <taxon>Genisteae</taxon>
        <taxon>Lupinus</taxon>
    </lineage>
</organism>
<dbReference type="Proteomes" id="UP000447434">
    <property type="component" value="Chromosome 21"/>
</dbReference>
<dbReference type="AlphaFoldDB" id="A0A6A4NUP6"/>
<dbReference type="EMBL" id="WOCE01000021">
    <property type="protein sequence ID" value="KAE9590338.1"/>
    <property type="molecule type" value="Genomic_DNA"/>
</dbReference>
<reference evidence="4" key="1">
    <citation type="journal article" date="2020" name="Nat. Commun.">
        <title>Genome sequence of the cluster root forming white lupin.</title>
        <authorList>
            <person name="Hufnagel B."/>
            <person name="Marques A."/>
            <person name="Soriano A."/>
            <person name="Marques L."/>
            <person name="Divol F."/>
            <person name="Doumas P."/>
            <person name="Sallet E."/>
            <person name="Mancinotti D."/>
            <person name="Carrere S."/>
            <person name="Marande W."/>
            <person name="Arribat S."/>
            <person name="Keller J."/>
            <person name="Huneau C."/>
            <person name="Blein T."/>
            <person name="Aime D."/>
            <person name="Laguerre M."/>
            <person name="Taylor J."/>
            <person name="Schubert V."/>
            <person name="Nelson M."/>
            <person name="Geu-Flores F."/>
            <person name="Crespi M."/>
            <person name="Gallardo-Guerrero K."/>
            <person name="Delaux P.-M."/>
            <person name="Salse J."/>
            <person name="Berges H."/>
            <person name="Guyot R."/>
            <person name="Gouzy J."/>
            <person name="Peret B."/>
        </authorList>
    </citation>
    <scope>NUCLEOTIDE SEQUENCE [LARGE SCALE GENOMIC DNA]</scope>
    <source>
        <strain evidence="4">cv. Amiga</strain>
    </source>
</reference>
<keyword evidence="4" id="KW-1185">Reference proteome</keyword>